<proteinExistence type="predicted"/>
<dbReference type="InterPro" id="IPR000160">
    <property type="entry name" value="GGDEF_dom"/>
</dbReference>
<keyword evidence="6" id="KW-0732">Signal</keyword>
<keyword evidence="5" id="KW-0812">Transmembrane</keyword>
<feature type="coiled-coil region" evidence="3">
    <location>
        <begin position="394"/>
        <end position="421"/>
    </location>
</feature>
<feature type="region of interest" description="Disordered" evidence="4">
    <location>
        <begin position="585"/>
        <end position="608"/>
    </location>
</feature>
<dbReference type="SUPFAM" id="SSF55073">
    <property type="entry name" value="Nucleotide cyclase"/>
    <property type="match status" value="1"/>
</dbReference>
<keyword evidence="9" id="KW-1185">Reference proteome</keyword>
<dbReference type="NCBIfam" id="TIGR00254">
    <property type="entry name" value="GGDEF"/>
    <property type="match status" value="1"/>
</dbReference>
<name>A0ABM7YLX8_9BURK</name>
<evidence type="ECO:0000256" key="6">
    <source>
        <dbReference type="SAM" id="SignalP"/>
    </source>
</evidence>
<feature type="transmembrane region" description="Helical" evidence="5">
    <location>
        <begin position="322"/>
        <end position="345"/>
    </location>
</feature>
<dbReference type="Pfam" id="PF07696">
    <property type="entry name" value="7TMR-DISMED2"/>
    <property type="match status" value="1"/>
</dbReference>
<evidence type="ECO:0000313" key="9">
    <source>
        <dbReference type="Proteomes" id="UP001057498"/>
    </source>
</evidence>
<comment type="catalytic activity">
    <reaction evidence="2">
        <text>2 GTP = 3',3'-c-di-GMP + 2 diphosphate</text>
        <dbReference type="Rhea" id="RHEA:24898"/>
        <dbReference type="ChEBI" id="CHEBI:33019"/>
        <dbReference type="ChEBI" id="CHEBI:37565"/>
        <dbReference type="ChEBI" id="CHEBI:58805"/>
        <dbReference type="EC" id="2.7.7.65"/>
    </reaction>
</comment>
<dbReference type="PANTHER" id="PTHR45138">
    <property type="entry name" value="REGULATORY COMPONENTS OF SENSORY TRANSDUCTION SYSTEM"/>
    <property type="match status" value="1"/>
</dbReference>
<evidence type="ECO:0000256" key="1">
    <source>
        <dbReference type="ARBA" id="ARBA00012528"/>
    </source>
</evidence>
<keyword evidence="8" id="KW-0418">Kinase</keyword>
<evidence type="ECO:0000256" key="4">
    <source>
        <dbReference type="SAM" id="MobiDB-lite"/>
    </source>
</evidence>
<evidence type="ECO:0000313" key="8">
    <source>
        <dbReference type="EMBL" id="BDI05450.1"/>
    </source>
</evidence>
<sequence>MFSLLLVMWLPRLAVAGPLQFDVALSYHEDPQGQLGVHQVRALGEPSWTAARGHSVSLGYTASAVWFRLRVDARGTDAVVPVDAIVEIAYPLLKDLQVHGSAAEVLQLGAGLPFAQRPIAHRNFLIPVVVQPGRTLELLVRVRTDTALQFPVRMHERVEREQGEQGVLLMHGAYLGVVLAMLAHNLFMWVALRDQLYGWYLGWMLFIAGFVWGMSGQAYQWWWPDSPQWNQTSLPLMLSLSLVFATEFFARFLQVKRWSLPVWWTNRFILLINGLASVAALTLPYSEAVRLAIACAIFTVPVSIVQAIVIARHGEPAGKLFLLNFSILLAGGIVMALSKIGLLPHAPLTELAPQVGSAIELLLFSFALALRVQTERRLREQAQREVIAQQARLTGELEQRVAERTAELERLNGELASLSRTDALTGLFNRRHLDERLDEEAARCRRLRTPMAVMMIDIDHFKRLNDSHGHAAGDRCLQEVATRLRAGIRLGQDLLARYGGEEFCLLVPATNDEGVETVAERLRRAVADEAVTWGDQRLQLTVSIGVARGQPVDRAGVERLRQQADQALYAAKAGGRNRWALAGSATTGTHDTAPPAAAFSAPVPAPAG</sequence>
<keyword evidence="5" id="KW-0472">Membrane</keyword>
<dbReference type="GO" id="GO:0016301">
    <property type="term" value="F:kinase activity"/>
    <property type="evidence" value="ECO:0007669"/>
    <property type="project" value="UniProtKB-KW"/>
</dbReference>
<feature type="transmembrane region" description="Helical" evidence="5">
    <location>
        <begin position="168"/>
        <end position="192"/>
    </location>
</feature>
<reference evidence="8" key="1">
    <citation type="submission" date="2022-04" db="EMBL/GenBank/DDBJ databases">
        <title>Whole genome sequence of Sphaerotilus sp. FB-5.</title>
        <authorList>
            <person name="Takeda M."/>
            <person name="Narihara S."/>
            <person name="Akimoto M."/>
            <person name="Akimoto R."/>
            <person name="Nishiyashiki S."/>
            <person name="Murakami T."/>
        </authorList>
    </citation>
    <scope>NUCLEOTIDE SEQUENCE</scope>
    <source>
        <strain evidence="8">FB-5</strain>
    </source>
</reference>
<protein>
    <recommendedName>
        <fullName evidence="1">diguanylate cyclase</fullName>
        <ecNumber evidence="1">2.7.7.65</ecNumber>
    </recommendedName>
</protein>
<organism evidence="8 9">
    <name type="scientific">Sphaerotilus microaerophilus</name>
    <dbReference type="NCBI Taxonomy" id="2914710"/>
    <lineage>
        <taxon>Bacteria</taxon>
        <taxon>Pseudomonadati</taxon>
        <taxon>Pseudomonadota</taxon>
        <taxon>Betaproteobacteria</taxon>
        <taxon>Burkholderiales</taxon>
        <taxon>Sphaerotilaceae</taxon>
        <taxon>Sphaerotilus</taxon>
    </lineage>
</organism>
<dbReference type="CDD" id="cd01949">
    <property type="entry name" value="GGDEF"/>
    <property type="match status" value="1"/>
</dbReference>
<evidence type="ECO:0000256" key="3">
    <source>
        <dbReference type="SAM" id="Coils"/>
    </source>
</evidence>
<accession>A0ABM7YLX8</accession>
<dbReference type="Pfam" id="PF07695">
    <property type="entry name" value="7TMR-DISM_7TM"/>
    <property type="match status" value="1"/>
</dbReference>
<dbReference type="Gene3D" id="2.60.40.2380">
    <property type="match status" value="1"/>
</dbReference>
<dbReference type="Pfam" id="PF00990">
    <property type="entry name" value="GGDEF"/>
    <property type="match status" value="1"/>
</dbReference>
<dbReference type="Gene3D" id="3.30.70.270">
    <property type="match status" value="1"/>
</dbReference>
<dbReference type="EMBL" id="AP025730">
    <property type="protein sequence ID" value="BDI05450.1"/>
    <property type="molecule type" value="Genomic_DNA"/>
</dbReference>
<dbReference type="RefSeq" id="WP_251973483.1">
    <property type="nucleotide sequence ID" value="NZ_AP025730.1"/>
</dbReference>
<evidence type="ECO:0000256" key="2">
    <source>
        <dbReference type="ARBA" id="ARBA00034247"/>
    </source>
</evidence>
<keyword evidence="5" id="KW-1133">Transmembrane helix</keyword>
<dbReference type="InterPro" id="IPR050469">
    <property type="entry name" value="Diguanylate_Cyclase"/>
</dbReference>
<feature type="transmembrane region" description="Helical" evidence="5">
    <location>
        <begin position="291"/>
        <end position="310"/>
    </location>
</feature>
<feature type="chain" id="PRO_5046254978" description="diguanylate cyclase" evidence="6">
    <location>
        <begin position="17"/>
        <end position="608"/>
    </location>
</feature>
<keyword evidence="8" id="KW-0808">Transferase</keyword>
<feature type="transmembrane region" description="Helical" evidence="5">
    <location>
        <begin position="234"/>
        <end position="253"/>
    </location>
</feature>
<feature type="signal peptide" evidence="6">
    <location>
        <begin position="1"/>
        <end position="16"/>
    </location>
</feature>
<dbReference type="SMART" id="SM00267">
    <property type="entry name" value="GGDEF"/>
    <property type="match status" value="1"/>
</dbReference>
<evidence type="ECO:0000259" key="7">
    <source>
        <dbReference type="PROSITE" id="PS50887"/>
    </source>
</evidence>
<dbReference type="InterPro" id="IPR029787">
    <property type="entry name" value="Nucleotide_cyclase"/>
</dbReference>
<dbReference type="EC" id="2.7.7.65" evidence="1"/>
<feature type="transmembrane region" description="Helical" evidence="5">
    <location>
        <begin position="265"/>
        <end position="285"/>
    </location>
</feature>
<keyword evidence="3" id="KW-0175">Coiled coil</keyword>
<feature type="domain" description="GGDEF" evidence="7">
    <location>
        <begin position="449"/>
        <end position="584"/>
    </location>
</feature>
<dbReference type="InterPro" id="IPR011622">
    <property type="entry name" value="7TMR_DISM_rcpt_extracell_dom2"/>
</dbReference>
<dbReference type="Proteomes" id="UP001057498">
    <property type="component" value="Chromosome"/>
</dbReference>
<dbReference type="InterPro" id="IPR043128">
    <property type="entry name" value="Rev_trsase/Diguanyl_cyclase"/>
</dbReference>
<dbReference type="PROSITE" id="PS50887">
    <property type="entry name" value="GGDEF"/>
    <property type="match status" value="1"/>
</dbReference>
<feature type="transmembrane region" description="Helical" evidence="5">
    <location>
        <begin position="199"/>
        <end position="222"/>
    </location>
</feature>
<dbReference type="PANTHER" id="PTHR45138:SF9">
    <property type="entry name" value="DIGUANYLATE CYCLASE DGCM-RELATED"/>
    <property type="match status" value="1"/>
</dbReference>
<dbReference type="InterPro" id="IPR011623">
    <property type="entry name" value="7TMR_DISM_rcpt_extracell_dom1"/>
</dbReference>
<evidence type="ECO:0000256" key="5">
    <source>
        <dbReference type="SAM" id="Phobius"/>
    </source>
</evidence>
<gene>
    <name evidence="8" type="ORF">CATMQ487_24200</name>
</gene>
<feature type="compositionally biased region" description="Low complexity" evidence="4">
    <location>
        <begin position="593"/>
        <end position="602"/>
    </location>
</feature>